<gene>
    <name evidence="2" type="ORF">Micbo1qcDRAFT_155089</name>
</gene>
<feature type="region of interest" description="Disordered" evidence="1">
    <location>
        <begin position="535"/>
        <end position="562"/>
    </location>
</feature>
<dbReference type="OrthoDB" id="4716584at2759"/>
<dbReference type="STRING" id="196109.A0A136JH95"/>
<dbReference type="InParanoid" id="A0A136JH95"/>
<organism evidence="2 3">
    <name type="scientific">Microdochium bolleyi</name>
    <dbReference type="NCBI Taxonomy" id="196109"/>
    <lineage>
        <taxon>Eukaryota</taxon>
        <taxon>Fungi</taxon>
        <taxon>Dikarya</taxon>
        <taxon>Ascomycota</taxon>
        <taxon>Pezizomycotina</taxon>
        <taxon>Sordariomycetes</taxon>
        <taxon>Xylariomycetidae</taxon>
        <taxon>Xylariales</taxon>
        <taxon>Microdochiaceae</taxon>
        <taxon>Microdochium</taxon>
    </lineage>
</organism>
<dbReference type="EMBL" id="KQ964245">
    <property type="protein sequence ID" value="KXJ96535.1"/>
    <property type="molecule type" value="Genomic_DNA"/>
</dbReference>
<name>A0A136JH95_9PEZI</name>
<dbReference type="AlphaFoldDB" id="A0A136JH95"/>
<feature type="region of interest" description="Disordered" evidence="1">
    <location>
        <begin position="722"/>
        <end position="752"/>
    </location>
</feature>
<feature type="compositionally biased region" description="Low complexity" evidence="1">
    <location>
        <begin position="48"/>
        <end position="61"/>
    </location>
</feature>
<feature type="compositionally biased region" description="Low complexity" evidence="1">
    <location>
        <begin position="448"/>
        <end position="462"/>
    </location>
</feature>
<dbReference type="Proteomes" id="UP000070501">
    <property type="component" value="Unassembled WGS sequence"/>
</dbReference>
<evidence type="ECO:0000313" key="3">
    <source>
        <dbReference type="Proteomes" id="UP000070501"/>
    </source>
</evidence>
<accession>A0A136JH95</accession>
<feature type="compositionally biased region" description="Basic residues" evidence="1">
    <location>
        <begin position="243"/>
        <end position="253"/>
    </location>
</feature>
<keyword evidence="3" id="KW-1185">Reference proteome</keyword>
<feature type="compositionally biased region" description="Pro residues" evidence="1">
    <location>
        <begin position="123"/>
        <end position="132"/>
    </location>
</feature>
<evidence type="ECO:0000256" key="1">
    <source>
        <dbReference type="SAM" id="MobiDB-lite"/>
    </source>
</evidence>
<feature type="region of interest" description="Disordered" evidence="1">
    <location>
        <begin position="1"/>
        <end position="313"/>
    </location>
</feature>
<feature type="compositionally biased region" description="Basic and acidic residues" evidence="1">
    <location>
        <begin position="295"/>
        <end position="313"/>
    </location>
</feature>
<evidence type="ECO:0000313" key="2">
    <source>
        <dbReference type="EMBL" id="KXJ96535.1"/>
    </source>
</evidence>
<feature type="compositionally biased region" description="Pro residues" evidence="1">
    <location>
        <begin position="79"/>
        <end position="89"/>
    </location>
</feature>
<feature type="region of interest" description="Disordered" evidence="1">
    <location>
        <begin position="445"/>
        <end position="494"/>
    </location>
</feature>
<protein>
    <submittedName>
        <fullName evidence="2">Uncharacterized protein</fullName>
    </submittedName>
</protein>
<sequence length="792" mass="87077">MASPPASQPQAELSTPAPKPKRRFAPQLVEETVKSSSSTRKQVPASPPRSSQSSSNDSSAAKTMRDASTQITDTEMPDAPQPAAMPNPTKPARRFVPVPIETTFDSYRVGRNPHGPTAELTPDPSPTTPQPPVNAFDAHLSATQNTPEETQKPKRRFAPQLIETSRRTKKAGQDGPATKPTDKTDITPGTNHIYVQKPKRVSSATARPSSSTGNTASTGTDDELSASPRFQPPRRQQSMKPHPNTRRGTRTHSFHPGLETIVSSESGSSCDECDEDPILLVPALTIGPPAHPAPRKKDTPRIKEDDPRTRRESCDEEFSVYLLAVAAQEAHRQRELEEVMSAFPNGMPMSGVEHFYVRENSNELLELPEPPQRHGVSQLLMRRKSTDPGWAVREMRAHAEHLAQSRAGRAQVSQDSLMDIPDLAPAPEDPLWTAISPPAVNSENRQMAWSNSPALAASSPAARGRQSSRSPVPQKPFVVAPPETPSTGLRASPFGIPFAFRQNEGEEESAEMRRMRQAASPPMLGTKLTFRRCPSPKQTRIESDHPWDPLGKTENSQRDESEESGLWRGYCSMKANECSSLNAFQAPPLLATPGDTGTPVDLFASSFGAHMNLDNGQAPPTPGSPTRTTQAKGMQLLPGLDERLKKEKARKELEERISAEFDEAFVTQVYNYISLGYPATARDYDEELSKISGISVEELRKNDLVEIGKGFMLDIRLGARRQPMESTSDGSDSSDEVMVTPEEDEARSAEKPPRWKALKLYIKEWARQHPSLGDDENPLAWGVRARRGSWAI</sequence>
<reference evidence="3" key="1">
    <citation type="submission" date="2016-02" db="EMBL/GenBank/DDBJ databases">
        <title>Draft genome sequence of Microdochium bolleyi, a fungal endophyte of beachgrass.</title>
        <authorList>
            <consortium name="DOE Joint Genome Institute"/>
            <person name="David A.S."/>
            <person name="May G."/>
            <person name="Haridas S."/>
            <person name="Lim J."/>
            <person name="Wang M."/>
            <person name="Labutti K."/>
            <person name="Lipzen A."/>
            <person name="Barry K."/>
            <person name="Grigoriev I.V."/>
        </authorList>
    </citation>
    <scope>NUCLEOTIDE SEQUENCE [LARGE SCALE GENOMIC DNA]</scope>
    <source>
        <strain evidence="3">J235TASD1</strain>
    </source>
</reference>
<proteinExistence type="predicted"/>
<feature type="compositionally biased region" description="Low complexity" evidence="1">
    <location>
        <begin position="209"/>
        <end position="219"/>
    </location>
</feature>